<dbReference type="AlphaFoldDB" id="A0A0C1M2A8"/>
<dbReference type="Proteomes" id="UP000676478">
    <property type="component" value="Unassembled WGS sequence"/>
</dbReference>
<dbReference type="EMBL" id="QFDK01000017">
    <property type="protein sequence ID" value="TOZ01861.1"/>
    <property type="molecule type" value="Genomic_DNA"/>
</dbReference>
<reference evidence="1" key="4">
    <citation type="submission" date="2022-09" db="EMBL/GenBank/DDBJ databases">
        <title>Genome-inferred correspondence between phylogeny and metabolic traits in the wild Drosophila gut microbiome.</title>
        <authorList>
            <person name="Bueno E."/>
            <person name="Blow F."/>
            <person name="Douglas A.E."/>
        </authorList>
    </citation>
    <scope>NUCLEOTIDE SEQUENCE</scope>
    <source>
        <strain evidence="1">Dm-2019-70</strain>
    </source>
</reference>
<evidence type="ECO:0000313" key="2">
    <source>
        <dbReference type="EMBL" id="PBQ24545.1"/>
    </source>
</evidence>
<dbReference type="GeneID" id="56993798"/>
<proteinExistence type="predicted"/>
<dbReference type="OrthoDB" id="2304331at2"/>
<reference evidence="2 5" key="1">
    <citation type="submission" date="2017-09" db="EMBL/GenBank/DDBJ databases">
        <title>Genome sequence of Lactobacillus brevis D7.</title>
        <authorList>
            <person name="Kwon M.-S."/>
            <person name="Lim S.K."/>
            <person name="Choi H.-J."/>
        </authorList>
    </citation>
    <scope>NUCLEOTIDE SEQUENCE [LARGE SCALE GENOMIC DNA]</scope>
    <source>
        <strain evidence="2 5">D7</strain>
    </source>
</reference>
<accession>A0A0C1M2A8</accession>
<evidence type="ECO:0000313" key="5">
    <source>
        <dbReference type="Proteomes" id="UP000217918"/>
    </source>
</evidence>
<dbReference type="Proteomes" id="UP000217918">
    <property type="component" value="Unassembled WGS sequence"/>
</dbReference>
<sequence length="106" mass="11722">MQTIFDVLKHVSINHQEVESPQVVVTDEAGKPNGLLTDLLHDLINNALLFVTLADLASADELIARLETHTPLPADVLAEYQKILSEPCYGLNFAPQKGKIELIVHR</sequence>
<dbReference type="RefSeq" id="WP_011668623.1">
    <property type="nucleotide sequence ID" value="NZ_BBOW01000092.1"/>
</dbReference>
<evidence type="ECO:0000313" key="3">
    <source>
        <dbReference type="EMBL" id="TOZ01861.1"/>
    </source>
</evidence>
<evidence type="ECO:0000313" key="6">
    <source>
        <dbReference type="Proteomes" id="UP000676478"/>
    </source>
</evidence>
<reference evidence="3" key="2">
    <citation type="submission" date="2018-05" db="EMBL/GenBank/DDBJ databases">
        <title>Genome Comparison of Lactic Acid Bacteria Isolated from non-Wheat Sourdough.</title>
        <authorList>
            <person name="Rice T."/>
            <person name="Axel C."/>
            <person name="Lynch K.M."/>
            <person name="Benz C."/>
            <person name="Arendt E.K."/>
            <person name="Coffey A."/>
        </authorList>
    </citation>
    <scope>NUCLEOTIDE SEQUENCE</scope>
    <source>
        <strain evidence="3">TR055</strain>
    </source>
</reference>
<protein>
    <submittedName>
        <fullName evidence="1">Uncharacterized protein</fullName>
    </submittedName>
</protein>
<dbReference type="EMBL" id="CP113117">
    <property type="protein sequence ID" value="WAD01370.1"/>
    <property type="molecule type" value="Genomic_DNA"/>
</dbReference>
<dbReference type="EMBL" id="NVYO01000001">
    <property type="protein sequence ID" value="PBQ24545.1"/>
    <property type="molecule type" value="Genomic_DNA"/>
</dbReference>
<gene>
    <name evidence="2" type="ORF">CNR29_11170</name>
    <name evidence="3" type="ORF">DIS17_11910</name>
    <name evidence="1" type="ORF">JK167_07410</name>
    <name evidence="4" type="ORF">ORR04_10615</name>
</gene>
<organism evidence="1 6">
    <name type="scientific">Levilactobacillus brevis</name>
    <name type="common">Lactobacillus brevis</name>
    <dbReference type="NCBI Taxonomy" id="1580"/>
    <lineage>
        <taxon>Bacteria</taxon>
        <taxon>Bacillati</taxon>
        <taxon>Bacillota</taxon>
        <taxon>Bacilli</taxon>
        <taxon>Lactobacillales</taxon>
        <taxon>Lactobacillaceae</taxon>
        <taxon>Levilactobacillus</taxon>
    </lineage>
</organism>
<reference evidence="1" key="3">
    <citation type="submission" date="2020-12" db="EMBL/GenBank/DDBJ databases">
        <authorList>
            <person name="Mcmullen J.G."/>
        </authorList>
    </citation>
    <scope>NUCLEOTIDE SEQUENCE</scope>
    <source>
        <strain evidence="1">Dm-2019-70</strain>
    </source>
</reference>
<evidence type="ECO:0000313" key="1">
    <source>
        <dbReference type="EMBL" id="MBS1010652.1"/>
    </source>
</evidence>
<reference evidence="4" key="5">
    <citation type="submission" date="2022-11" db="EMBL/GenBank/DDBJ databases">
        <title>Whole genome sequence of Levilactobacillus brevis SMB091.</title>
        <authorList>
            <person name="Kim J.-M."/>
            <person name="Kim O.-C."/>
            <person name="Choi Y.H."/>
            <person name="Han N.S."/>
            <person name="Hurh B."/>
        </authorList>
    </citation>
    <scope>NUCLEOTIDE SEQUENCE</scope>
    <source>
        <strain evidence="4">SMB091</strain>
    </source>
</reference>
<dbReference type="EMBL" id="JAERKF010000008">
    <property type="protein sequence ID" value="MBS1010652.1"/>
    <property type="molecule type" value="Genomic_DNA"/>
</dbReference>
<name>A0A0C1M2A8_LEVBR</name>
<dbReference type="Proteomes" id="UP000785759">
    <property type="component" value="Unassembled WGS sequence"/>
</dbReference>
<dbReference type="Proteomes" id="UP001164768">
    <property type="component" value="Chromosome"/>
</dbReference>
<dbReference type="OMA" id="TGVNIAM"/>
<evidence type="ECO:0000313" key="4">
    <source>
        <dbReference type="EMBL" id="WAD01370.1"/>
    </source>
</evidence>